<dbReference type="SUPFAM" id="SSF50129">
    <property type="entry name" value="GroES-like"/>
    <property type="match status" value="1"/>
</dbReference>
<dbReference type="PANTHER" id="PTHR45824">
    <property type="entry name" value="GH16843P"/>
    <property type="match status" value="1"/>
</dbReference>
<dbReference type="Gene3D" id="3.40.525.10">
    <property type="entry name" value="CRAL-TRIO lipid binding domain"/>
    <property type="match status" value="1"/>
</dbReference>
<comment type="caution">
    <text evidence="3">The sequence shown here is derived from an EMBL/GenBank/DDBJ whole genome shotgun (WGS) entry which is preliminary data.</text>
</comment>
<reference evidence="3" key="2">
    <citation type="submission" date="2023-05" db="EMBL/GenBank/DDBJ databases">
        <authorList>
            <consortium name="Lawrence Berkeley National Laboratory"/>
            <person name="Steindorff A."/>
            <person name="Hensen N."/>
            <person name="Bonometti L."/>
            <person name="Westerberg I."/>
            <person name="Brannstrom I.O."/>
            <person name="Guillou S."/>
            <person name="Cros-Aarteil S."/>
            <person name="Calhoun S."/>
            <person name="Haridas S."/>
            <person name="Kuo A."/>
            <person name="Mondo S."/>
            <person name="Pangilinan J."/>
            <person name="Riley R."/>
            <person name="Labutti K."/>
            <person name="Andreopoulos B."/>
            <person name="Lipzen A."/>
            <person name="Chen C."/>
            <person name="Yanf M."/>
            <person name="Daum C."/>
            <person name="Ng V."/>
            <person name="Clum A."/>
            <person name="Ohm R."/>
            <person name="Martin F."/>
            <person name="Silar P."/>
            <person name="Natvig D."/>
            <person name="Lalanne C."/>
            <person name="Gautier V."/>
            <person name="Ament-Velasquez S.L."/>
            <person name="Kruys A."/>
            <person name="Hutchinson M.I."/>
            <person name="Powell A.J."/>
            <person name="Barry K."/>
            <person name="Miller A.N."/>
            <person name="Grigoriev I.V."/>
            <person name="Debuchy R."/>
            <person name="Gladieux P."/>
            <person name="Thoren M.H."/>
            <person name="Johannesson H."/>
        </authorList>
    </citation>
    <scope>NUCLEOTIDE SEQUENCE</scope>
    <source>
        <strain evidence="3">CBS 315.58</strain>
    </source>
</reference>
<keyword evidence="4" id="KW-1185">Reference proteome</keyword>
<dbReference type="Gene3D" id="3.40.50.720">
    <property type="entry name" value="NAD(P)-binding Rossmann-like Domain"/>
    <property type="match status" value="1"/>
</dbReference>
<organism evidence="3 4">
    <name type="scientific">Triangularia verruculosa</name>
    <dbReference type="NCBI Taxonomy" id="2587418"/>
    <lineage>
        <taxon>Eukaryota</taxon>
        <taxon>Fungi</taxon>
        <taxon>Dikarya</taxon>
        <taxon>Ascomycota</taxon>
        <taxon>Pezizomycotina</taxon>
        <taxon>Sordariomycetes</taxon>
        <taxon>Sordariomycetidae</taxon>
        <taxon>Sordariales</taxon>
        <taxon>Podosporaceae</taxon>
        <taxon>Triangularia</taxon>
    </lineage>
</organism>
<dbReference type="Gene3D" id="3.90.180.10">
    <property type="entry name" value="Medium-chain alcohol dehydrogenases, catalytic domain"/>
    <property type="match status" value="2"/>
</dbReference>
<dbReference type="Proteomes" id="UP001303160">
    <property type="component" value="Unassembled WGS sequence"/>
</dbReference>
<dbReference type="Pfam" id="PF13602">
    <property type="entry name" value="ADH_zinc_N_2"/>
    <property type="match status" value="1"/>
</dbReference>
<dbReference type="SUPFAM" id="SSF52087">
    <property type="entry name" value="CRAL/TRIO domain"/>
    <property type="match status" value="1"/>
</dbReference>
<dbReference type="SMART" id="SM00829">
    <property type="entry name" value="PKS_ER"/>
    <property type="match status" value="1"/>
</dbReference>
<dbReference type="InterPro" id="IPR020843">
    <property type="entry name" value="ER"/>
</dbReference>
<dbReference type="PROSITE" id="PS50191">
    <property type="entry name" value="CRAL_TRIO"/>
    <property type="match status" value="1"/>
</dbReference>
<protein>
    <recommendedName>
        <fullName evidence="2">CRAL-TRIO domain-containing protein</fullName>
    </recommendedName>
</protein>
<evidence type="ECO:0000259" key="2">
    <source>
        <dbReference type="PROSITE" id="PS50191"/>
    </source>
</evidence>
<dbReference type="InterPro" id="IPR013154">
    <property type="entry name" value="ADH-like_N"/>
</dbReference>
<proteinExistence type="predicted"/>
<dbReference type="EMBL" id="MU863958">
    <property type="protein sequence ID" value="KAK4197704.1"/>
    <property type="molecule type" value="Genomic_DNA"/>
</dbReference>
<dbReference type="Pfam" id="PF08240">
    <property type="entry name" value="ADH_N"/>
    <property type="match status" value="1"/>
</dbReference>
<dbReference type="CDD" id="cd00170">
    <property type="entry name" value="SEC14"/>
    <property type="match status" value="1"/>
</dbReference>
<feature type="region of interest" description="Disordered" evidence="1">
    <location>
        <begin position="1"/>
        <end position="28"/>
    </location>
</feature>
<dbReference type="AlphaFoldDB" id="A0AAN6XBJ9"/>
<name>A0AAN6XBJ9_9PEZI</name>
<dbReference type="GO" id="GO:0008526">
    <property type="term" value="F:phosphatidylinositol transfer activity"/>
    <property type="evidence" value="ECO:0007669"/>
    <property type="project" value="TreeGrafter"/>
</dbReference>
<dbReference type="PANTHER" id="PTHR45824:SF29">
    <property type="entry name" value="GH16843P"/>
    <property type="match status" value="1"/>
</dbReference>
<dbReference type="Pfam" id="PF03765">
    <property type="entry name" value="CRAL_TRIO_N"/>
    <property type="match status" value="1"/>
</dbReference>
<dbReference type="SUPFAM" id="SSF46938">
    <property type="entry name" value="CRAL/TRIO N-terminal domain"/>
    <property type="match status" value="1"/>
</dbReference>
<gene>
    <name evidence="3" type="ORF">QBC40DRAFT_341793</name>
</gene>
<dbReference type="Pfam" id="PF00650">
    <property type="entry name" value="CRAL_TRIO"/>
    <property type="match status" value="1"/>
</dbReference>
<sequence length="660" mass="73389">MAEVLKTPLPSPVAGSQPKERPTLDTEQQKKYDWLLEQVKGWPEIPSTQGKAGPLTDSEKFWLTKECLLRYLRATKWNQQDAEKRLLKTLTWRREYGVEDLTADQISPENETGKQILLGYDKEGRPCHYLNPGRQNTEASPRQVQHLVFMVERVIDIMPPGQETLALLINFKQSKSRSNTSPGIGQAREVLDILQHHYPERLGKALIINMPWVVTAFFKLITPFIDPHTREKLKFNEDMSQYVPTEQMWSEFSSGKLTFEYDHSQYWPALQGLCKERREARWQKWVAGGKQIGESEDHLAGASAAGVGSATEKSTAAPAATPAAFALDLTPFLTKMSIQPPSSLPKTTQAWTYTSISTSPRSALSLTPSHPITFPPPSSTEETLLVSVSYAALNPADIVSLTCIPYFTHSTPSAVPALDFTGVVVSSHLPSNTTQQQQRFQPGDRVICFPPFPHMLKTGIGGLQKHVPIPAKYCVKLPEVRKLAEGAGLMLTGCTALLQLREAGVKKGDKVLVDLPGSLSRQYGGDNRFDHVIDGFGNQGLYKACAGFLKEEGVYDAASIHYDDYRYWDLFKSVVKIVSNIVWPKSQWLGGTGRRFKICSLSDPSQEMMQLLADMLGDGRLRVAVDSVWEFEEVNKGFDVLLSGHAAGKVVIKVGEGDEE</sequence>
<dbReference type="InterPro" id="IPR001251">
    <property type="entry name" value="CRAL-TRIO_dom"/>
</dbReference>
<dbReference type="InterPro" id="IPR036865">
    <property type="entry name" value="CRAL-TRIO_dom_sf"/>
</dbReference>
<dbReference type="SMART" id="SM01100">
    <property type="entry name" value="CRAL_TRIO_N"/>
    <property type="match status" value="1"/>
</dbReference>
<dbReference type="InterPro" id="IPR052578">
    <property type="entry name" value="PI_Transfer_CRAL-TRIO"/>
</dbReference>
<dbReference type="GO" id="GO:0016491">
    <property type="term" value="F:oxidoreductase activity"/>
    <property type="evidence" value="ECO:0007669"/>
    <property type="project" value="InterPro"/>
</dbReference>
<accession>A0AAN6XBJ9</accession>
<feature type="domain" description="CRAL-TRIO" evidence="2">
    <location>
        <begin position="105"/>
        <end position="261"/>
    </location>
</feature>
<reference evidence="3" key="1">
    <citation type="journal article" date="2023" name="Mol. Phylogenet. Evol.">
        <title>Genome-scale phylogeny and comparative genomics of the fungal order Sordariales.</title>
        <authorList>
            <person name="Hensen N."/>
            <person name="Bonometti L."/>
            <person name="Westerberg I."/>
            <person name="Brannstrom I.O."/>
            <person name="Guillou S."/>
            <person name="Cros-Aarteil S."/>
            <person name="Calhoun S."/>
            <person name="Haridas S."/>
            <person name="Kuo A."/>
            <person name="Mondo S."/>
            <person name="Pangilinan J."/>
            <person name="Riley R."/>
            <person name="LaButti K."/>
            <person name="Andreopoulos B."/>
            <person name="Lipzen A."/>
            <person name="Chen C."/>
            <person name="Yan M."/>
            <person name="Daum C."/>
            <person name="Ng V."/>
            <person name="Clum A."/>
            <person name="Steindorff A."/>
            <person name="Ohm R.A."/>
            <person name="Martin F."/>
            <person name="Silar P."/>
            <person name="Natvig D.O."/>
            <person name="Lalanne C."/>
            <person name="Gautier V."/>
            <person name="Ament-Velasquez S.L."/>
            <person name="Kruys A."/>
            <person name="Hutchinson M.I."/>
            <person name="Powell A.J."/>
            <person name="Barry K."/>
            <person name="Miller A.N."/>
            <person name="Grigoriev I.V."/>
            <person name="Debuchy R."/>
            <person name="Gladieux P."/>
            <person name="Hiltunen Thoren M."/>
            <person name="Johannesson H."/>
        </authorList>
    </citation>
    <scope>NUCLEOTIDE SEQUENCE</scope>
    <source>
        <strain evidence="3">CBS 315.58</strain>
    </source>
</reference>
<feature type="compositionally biased region" description="Basic and acidic residues" evidence="1">
    <location>
        <begin position="18"/>
        <end position="28"/>
    </location>
</feature>
<dbReference type="InterPro" id="IPR036273">
    <property type="entry name" value="CRAL/TRIO_N_dom_sf"/>
</dbReference>
<dbReference type="FunFam" id="3.40.525.10:FF:000013">
    <property type="entry name" value="Phosphatidylinositol transfer protein PDR16"/>
    <property type="match status" value="1"/>
</dbReference>
<evidence type="ECO:0000256" key="1">
    <source>
        <dbReference type="SAM" id="MobiDB-lite"/>
    </source>
</evidence>
<evidence type="ECO:0000313" key="4">
    <source>
        <dbReference type="Proteomes" id="UP001303160"/>
    </source>
</evidence>
<dbReference type="GO" id="GO:0008289">
    <property type="term" value="F:lipid binding"/>
    <property type="evidence" value="ECO:0007669"/>
    <property type="project" value="UniProtKB-ARBA"/>
</dbReference>
<dbReference type="GO" id="GO:0071944">
    <property type="term" value="C:cell periphery"/>
    <property type="evidence" value="ECO:0007669"/>
    <property type="project" value="UniProtKB-ARBA"/>
</dbReference>
<dbReference type="InterPro" id="IPR011032">
    <property type="entry name" value="GroES-like_sf"/>
</dbReference>
<dbReference type="SMART" id="SM00516">
    <property type="entry name" value="SEC14"/>
    <property type="match status" value="1"/>
</dbReference>
<dbReference type="InterPro" id="IPR011074">
    <property type="entry name" value="CRAL/TRIO_N_dom"/>
</dbReference>
<evidence type="ECO:0000313" key="3">
    <source>
        <dbReference type="EMBL" id="KAK4197704.1"/>
    </source>
</evidence>